<dbReference type="PANTHER" id="PTHR30441">
    <property type="entry name" value="DUF748 DOMAIN-CONTAINING PROTEIN"/>
    <property type="match status" value="1"/>
</dbReference>
<dbReference type="EMBL" id="ADLD01000013">
    <property type="protein sequence ID" value="EHB91446.1"/>
    <property type="molecule type" value="Genomic_DNA"/>
</dbReference>
<feature type="region of interest" description="Disordered" evidence="1">
    <location>
        <begin position="1"/>
        <end position="35"/>
    </location>
</feature>
<evidence type="ECO:0000256" key="1">
    <source>
        <dbReference type="SAM" id="MobiDB-lite"/>
    </source>
</evidence>
<dbReference type="eggNOG" id="COG2982">
    <property type="taxonomic scope" value="Bacteria"/>
</dbReference>
<dbReference type="GO" id="GO:0005886">
    <property type="term" value="C:plasma membrane"/>
    <property type="evidence" value="ECO:0007669"/>
    <property type="project" value="TreeGrafter"/>
</dbReference>
<dbReference type="PATRIC" id="fig|742725.3.peg.1584"/>
<keyword evidence="4" id="KW-1185">Reference proteome</keyword>
<evidence type="ECO:0000256" key="2">
    <source>
        <dbReference type="SAM" id="Phobius"/>
    </source>
</evidence>
<dbReference type="HOGENOM" id="CLU_012456_0_0_10"/>
<evidence type="ECO:0000313" key="3">
    <source>
        <dbReference type="EMBL" id="EHB91446.1"/>
    </source>
</evidence>
<dbReference type="Proteomes" id="UP000006008">
    <property type="component" value="Unassembled WGS sequence"/>
</dbReference>
<comment type="caution">
    <text evidence="3">The sequence shown here is derived from an EMBL/GenBank/DDBJ whole genome shotgun (WGS) entry which is preliminary data.</text>
</comment>
<feature type="transmembrane region" description="Helical" evidence="2">
    <location>
        <begin position="48"/>
        <end position="71"/>
    </location>
</feature>
<keyword evidence="2" id="KW-0472">Membrane</keyword>
<protein>
    <submittedName>
        <fullName evidence="3">Uncharacterized protein</fullName>
    </submittedName>
</protein>
<dbReference type="InterPro" id="IPR052894">
    <property type="entry name" value="AsmA-related"/>
</dbReference>
<feature type="region of interest" description="Disordered" evidence="1">
    <location>
        <begin position="1187"/>
        <end position="1231"/>
    </location>
</feature>
<evidence type="ECO:0000313" key="4">
    <source>
        <dbReference type="Proteomes" id="UP000006008"/>
    </source>
</evidence>
<dbReference type="AlphaFoldDB" id="G5HA30"/>
<dbReference type="GO" id="GO:0090313">
    <property type="term" value="P:regulation of protein targeting to membrane"/>
    <property type="evidence" value="ECO:0007669"/>
    <property type="project" value="TreeGrafter"/>
</dbReference>
<gene>
    <name evidence="3" type="ORF">HMPREF9450_01495</name>
</gene>
<organism evidence="3 4">
    <name type="scientific">Alistipes indistinctus YIT 12060</name>
    <dbReference type="NCBI Taxonomy" id="742725"/>
    <lineage>
        <taxon>Bacteria</taxon>
        <taxon>Pseudomonadati</taxon>
        <taxon>Bacteroidota</taxon>
        <taxon>Bacteroidia</taxon>
        <taxon>Bacteroidales</taxon>
        <taxon>Rikenellaceae</taxon>
        <taxon>Alistipes</taxon>
    </lineage>
</organism>
<name>G5HA30_9BACT</name>
<proteinExistence type="predicted"/>
<sequence>MDTSSMPEMTVSGPASGGNRPESLSGGAYPDQEKGKSRKPWWRRLIKVLLIVAVSLAGLFVLLGGVVWLVLTPPRLTPLVNRVATKYLNAEVHFDTVRLSLFENFPHVSLELKNGEVISGVFAGIPDSLRGYVPQRADSLLRFKEFAVTLNLPRLLAAQIAVRQLKLVDPDIYAFVSPAGNANWNIYTSADTTADTTATDLSTIFGIRVRELLLEGGRIRYESRPDRVEAALDSLHLRLRGHRSQRYEIDFGGKASMQQEAVRYARSLPLSLSGGFAFDTKNSGGIALDQLAFKVDDIPAVFDGNVTVAADSIVSDMTCRVNPLRFKQAFGLIPVELMPAVQRVETDLTADLETKITGTYRFNGSVLPSVRLDCKVDGGYLGYRGSRARIDNLLLDASLFYHPSRSDSTGVILRKLSVDGIGMKFRADGTAWDVLRDARVKGNMHGSINLGTLTELFPSKQKGIVAHGIVGIDADLACRLSELTPRRIGQTRVHAVVTLNDMLVDMPQDTLRLVANGTRISLGANPNLPEQDTLIAAGTQVVYLEVQADTIHVNLKDQMAVAVSGAELKMRNAASVFSGDTTVVHPFTGSVRTRYVEVNGLDSTWVKAGNASIAFSILPSASDPQVPMIRTRIESRGLAARSLENIYVLRGADVNLEAILFNTRRRMAQQRDRMLDSLQRVYPAVPRDSLMAHNRALRRQARGASRRVQDDFAGEDIDMRVDRSIGELLRRWNAKGSITAAGGRVITPYFPLTNTLGNVDVSFTTDRIDLRGTTIHSGVSELNLTGKVSNLRRALLGRGKLVVDMNIESDTLDVNELVKAANAGAAYASSSEGYKDSLRQATSQEHLQQMIEQKTEADTASQSPLIVIPANVEMDVDLDVRYGVYADLILNRLSGCLVVRDRCLQLNDLTAVTDAGELTLTALYATRSRTDITTGFDLEMKKIQVDRLIKLLPSVDTMLPMLRSFEGVVDCQLAAAAALDSSMNFLMPTVNAACRIHGENMVLLDGETFTEISKMLHFKNKKRNMIDKISVEMLVRDNQIEIFPFVIEMDRYRAAVSGVQKLDMSFDYHISVLKSPIPFRLGIDIYGNPDKFKFRICRARYKSVDVPTYVELIDSTRLNLRRRITDIFHRGVEAATLSELSVASAVHVPSEATLKSEELTAADTLLLRQQGILPDTTVQKADSLLMPAAGEPLDGGSRETVVPDRKGKSSRRKQRKQSSEAVLPEERTATR</sequence>
<dbReference type="PANTHER" id="PTHR30441:SF8">
    <property type="entry name" value="DUF748 DOMAIN-CONTAINING PROTEIN"/>
    <property type="match status" value="1"/>
</dbReference>
<dbReference type="STRING" id="742725.HMPREF9450_01495"/>
<accession>G5HA30</accession>
<reference evidence="3 4" key="1">
    <citation type="submission" date="2011-08" db="EMBL/GenBank/DDBJ databases">
        <title>The Genome Sequence of Alistipes indistinctus YIT 12060.</title>
        <authorList>
            <consortium name="The Broad Institute Genome Sequencing Platform"/>
            <person name="Earl A."/>
            <person name="Ward D."/>
            <person name="Feldgarden M."/>
            <person name="Gevers D."/>
            <person name="Morotomi M."/>
            <person name="Young S.K."/>
            <person name="Zeng Q."/>
            <person name="Gargeya S."/>
            <person name="Fitzgerald M."/>
            <person name="Haas B."/>
            <person name="Abouelleil A."/>
            <person name="Alvarado L."/>
            <person name="Arachchi H.M."/>
            <person name="Berlin A."/>
            <person name="Brown A."/>
            <person name="Chapman S.B."/>
            <person name="Chen Z."/>
            <person name="Dunbar C."/>
            <person name="Freedman E."/>
            <person name="Gearin G."/>
            <person name="Gellesch M."/>
            <person name="Goldberg J."/>
            <person name="Griggs A."/>
            <person name="Gujja S."/>
            <person name="Heiman D."/>
            <person name="Howarth C."/>
            <person name="Larson L."/>
            <person name="Lui A."/>
            <person name="MacDonald P.J.P."/>
            <person name="Montmayeur A."/>
            <person name="Murphy C."/>
            <person name="Neiman D."/>
            <person name="Pearson M."/>
            <person name="Priest M."/>
            <person name="Roberts A."/>
            <person name="Saif S."/>
            <person name="Shea T."/>
            <person name="Shenoy N."/>
            <person name="Sisk P."/>
            <person name="Stolte C."/>
            <person name="Sykes S."/>
            <person name="Wortman J."/>
            <person name="Nusbaum C."/>
            <person name="Birren B."/>
        </authorList>
    </citation>
    <scope>NUCLEOTIDE SEQUENCE [LARGE SCALE GENOMIC DNA]</scope>
    <source>
        <strain evidence="3 4">YIT 12060</strain>
    </source>
</reference>
<keyword evidence="2" id="KW-0812">Transmembrane</keyword>
<keyword evidence="2" id="KW-1133">Transmembrane helix</keyword>